<accession>A0AA40FIE1</accession>
<comment type="caution">
    <text evidence="2">The sequence shown here is derived from an EMBL/GenBank/DDBJ whole genome shotgun (WGS) entry which is preliminary data.</text>
</comment>
<protein>
    <submittedName>
        <fullName evidence="2">Uncharacterized protein</fullName>
    </submittedName>
</protein>
<sequence length="157" mass="17374">MRARTPRLFPDGAGQLSAFVTGKSARVRRVAQQVRLRGPPTESVCQRDPFPPGERRNTRTCVCTRRENPDDLEAVSRAFCTAEVRAGEKDPRERICSGQDAARGQTEASPGSPEQGRHEGRPSAYSRQPRSLVNIGERRHSLLGIRGKALVLITSER</sequence>
<feature type="non-terminal residue" evidence="2">
    <location>
        <position position="1"/>
    </location>
</feature>
<name>A0AA40FIE1_9HYME</name>
<keyword evidence="3" id="KW-1185">Reference proteome</keyword>
<organism evidence="2 3">
    <name type="scientific">Melipona bicolor</name>
    <dbReference type="NCBI Taxonomy" id="60889"/>
    <lineage>
        <taxon>Eukaryota</taxon>
        <taxon>Metazoa</taxon>
        <taxon>Ecdysozoa</taxon>
        <taxon>Arthropoda</taxon>
        <taxon>Hexapoda</taxon>
        <taxon>Insecta</taxon>
        <taxon>Pterygota</taxon>
        <taxon>Neoptera</taxon>
        <taxon>Endopterygota</taxon>
        <taxon>Hymenoptera</taxon>
        <taxon>Apocrita</taxon>
        <taxon>Aculeata</taxon>
        <taxon>Apoidea</taxon>
        <taxon>Anthophila</taxon>
        <taxon>Apidae</taxon>
        <taxon>Melipona</taxon>
    </lineage>
</organism>
<gene>
    <name evidence="2" type="ORF">K0M31_013404</name>
</gene>
<dbReference type="Proteomes" id="UP001177670">
    <property type="component" value="Unassembled WGS sequence"/>
</dbReference>
<reference evidence="2" key="1">
    <citation type="submission" date="2021-10" db="EMBL/GenBank/DDBJ databases">
        <title>Melipona bicolor Genome sequencing and assembly.</title>
        <authorList>
            <person name="Araujo N.S."/>
            <person name="Arias M.C."/>
        </authorList>
    </citation>
    <scope>NUCLEOTIDE SEQUENCE</scope>
    <source>
        <strain evidence="2">USP_2M_L1-L4_2017</strain>
        <tissue evidence="2">Whole body</tissue>
    </source>
</reference>
<feature type="compositionally biased region" description="Basic and acidic residues" evidence="1">
    <location>
        <begin position="86"/>
        <end position="95"/>
    </location>
</feature>
<evidence type="ECO:0000313" key="2">
    <source>
        <dbReference type="EMBL" id="KAK1119580.1"/>
    </source>
</evidence>
<feature type="region of interest" description="Disordered" evidence="1">
    <location>
        <begin position="34"/>
        <end position="57"/>
    </location>
</feature>
<evidence type="ECO:0000313" key="3">
    <source>
        <dbReference type="Proteomes" id="UP001177670"/>
    </source>
</evidence>
<evidence type="ECO:0000256" key="1">
    <source>
        <dbReference type="SAM" id="MobiDB-lite"/>
    </source>
</evidence>
<feature type="region of interest" description="Disordered" evidence="1">
    <location>
        <begin position="86"/>
        <end position="133"/>
    </location>
</feature>
<dbReference type="AlphaFoldDB" id="A0AA40FIE1"/>
<dbReference type="EMBL" id="JAHYIQ010000036">
    <property type="protein sequence ID" value="KAK1119580.1"/>
    <property type="molecule type" value="Genomic_DNA"/>
</dbReference>
<proteinExistence type="predicted"/>